<keyword evidence="1" id="KW-1133">Transmembrane helix</keyword>
<accession>A0ABX7BG21</accession>
<reference evidence="2" key="1">
    <citation type="submission" date="2021-02" db="EMBL/GenBank/DDBJ databases">
        <title>Skermanella TT6 skin isolate.</title>
        <authorList>
            <person name="Lee K."/>
            <person name="Ganzorig M."/>
        </authorList>
    </citation>
    <scope>NUCLEOTIDE SEQUENCE</scope>
    <source>
        <strain evidence="2">TT6</strain>
    </source>
</reference>
<protein>
    <submittedName>
        <fullName evidence="2">Uncharacterized protein</fullName>
    </submittedName>
</protein>
<dbReference type="RefSeq" id="WP_201082560.1">
    <property type="nucleotide sequence ID" value="NZ_CP067421.1"/>
</dbReference>
<feature type="transmembrane region" description="Helical" evidence="1">
    <location>
        <begin position="12"/>
        <end position="31"/>
    </location>
</feature>
<organism evidence="2 3">
    <name type="scientific">Skermanella cutis</name>
    <dbReference type="NCBI Taxonomy" id="2775420"/>
    <lineage>
        <taxon>Bacteria</taxon>
        <taxon>Pseudomonadati</taxon>
        <taxon>Pseudomonadota</taxon>
        <taxon>Alphaproteobacteria</taxon>
        <taxon>Rhodospirillales</taxon>
        <taxon>Azospirillaceae</taxon>
        <taxon>Skermanella</taxon>
    </lineage>
</organism>
<keyword evidence="1" id="KW-0472">Membrane</keyword>
<evidence type="ECO:0000256" key="1">
    <source>
        <dbReference type="SAM" id="Phobius"/>
    </source>
</evidence>
<name>A0ABX7BG21_9PROT</name>
<keyword evidence="1" id="KW-0812">Transmembrane</keyword>
<keyword evidence="3" id="KW-1185">Reference proteome</keyword>
<dbReference type="Proteomes" id="UP000595197">
    <property type="component" value="Plasmid pTT6-1"/>
</dbReference>
<dbReference type="EMBL" id="CP067421">
    <property type="protein sequence ID" value="QQP93147.1"/>
    <property type="molecule type" value="Genomic_DNA"/>
</dbReference>
<sequence length="85" mass="9414">MIAHDKNRSDVGWFVLGLLFSFFALVAICALSRKEKLEGSNDTSVKPMSQQRTAYLANPRLAALISEGEKNAAKWEVALEKQSDT</sequence>
<evidence type="ECO:0000313" key="2">
    <source>
        <dbReference type="EMBL" id="QQP93147.1"/>
    </source>
</evidence>
<gene>
    <name evidence="2" type="ORF">IGS68_28815</name>
</gene>
<keyword evidence="2" id="KW-0614">Plasmid</keyword>
<evidence type="ECO:0000313" key="3">
    <source>
        <dbReference type="Proteomes" id="UP000595197"/>
    </source>
</evidence>
<proteinExistence type="predicted"/>
<geneLocation type="plasmid" evidence="2 3">
    <name>pTT6-1</name>
</geneLocation>